<evidence type="ECO:0000256" key="2">
    <source>
        <dbReference type="PROSITE-ProRule" id="PRU00182"/>
    </source>
</evidence>
<protein>
    <submittedName>
        <fullName evidence="4">Ribosomal small subunit pseudouridine synthase A</fullName>
    </submittedName>
</protein>
<gene>
    <name evidence="4" type="ORF">C7380_11226</name>
</gene>
<dbReference type="SUPFAM" id="SSF55174">
    <property type="entry name" value="Alpha-L RNA-binding motif"/>
    <property type="match status" value="1"/>
</dbReference>
<dbReference type="NCBIfam" id="TIGR00093">
    <property type="entry name" value="pseudouridine synthase"/>
    <property type="match status" value="1"/>
</dbReference>
<dbReference type="Pfam" id="PF00849">
    <property type="entry name" value="PseudoU_synth_2"/>
    <property type="match status" value="1"/>
</dbReference>
<dbReference type="GO" id="GO:0120159">
    <property type="term" value="F:rRNA pseudouridine synthase activity"/>
    <property type="evidence" value="ECO:0007669"/>
    <property type="project" value="UniProtKB-ARBA"/>
</dbReference>
<dbReference type="PANTHER" id="PTHR47683">
    <property type="entry name" value="PSEUDOURIDINE SYNTHASE FAMILY PROTEIN-RELATED"/>
    <property type="match status" value="1"/>
</dbReference>
<dbReference type="InterPro" id="IPR020094">
    <property type="entry name" value="TruA/RsuA/RluB/E/F_N"/>
</dbReference>
<dbReference type="InterPro" id="IPR050343">
    <property type="entry name" value="RsuA_PseudoU_synthase"/>
</dbReference>
<feature type="domain" description="RNA-binding S4" evidence="3">
    <location>
        <begin position="1"/>
        <end position="60"/>
    </location>
</feature>
<dbReference type="SMART" id="SM00363">
    <property type="entry name" value="S4"/>
    <property type="match status" value="1"/>
</dbReference>
<dbReference type="Gene3D" id="3.30.70.1560">
    <property type="entry name" value="Alpha-L RNA-binding motif"/>
    <property type="match status" value="1"/>
</dbReference>
<organism evidence="4 5">
    <name type="scientific">Oceanotoga teriensis</name>
    <dbReference type="NCBI Taxonomy" id="515440"/>
    <lineage>
        <taxon>Bacteria</taxon>
        <taxon>Thermotogati</taxon>
        <taxon>Thermotogota</taxon>
        <taxon>Thermotogae</taxon>
        <taxon>Petrotogales</taxon>
        <taxon>Petrotogaceae</taxon>
        <taxon>Oceanotoga</taxon>
    </lineage>
</organism>
<dbReference type="InterPro" id="IPR000748">
    <property type="entry name" value="PsdUridine_synth_RsuA/RluB/E/F"/>
</dbReference>
<proteinExistence type="predicted"/>
<evidence type="ECO:0000256" key="1">
    <source>
        <dbReference type="ARBA" id="ARBA00023235"/>
    </source>
</evidence>
<dbReference type="InterPro" id="IPR036986">
    <property type="entry name" value="S4_RNA-bd_sf"/>
</dbReference>
<keyword evidence="1" id="KW-0413">Isomerase</keyword>
<evidence type="ECO:0000259" key="3">
    <source>
        <dbReference type="SMART" id="SM00363"/>
    </source>
</evidence>
<dbReference type="CDD" id="cd00165">
    <property type="entry name" value="S4"/>
    <property type="match status" value="1"/>
</dbReference>
<evidence type="ECO:0000313" key="5">
    <source>
        <dbReference type="Proteomes" id="UP000245921"/>
    </source>
</evidence>
<dbReference type="GO" id="GO:0003723">
    <property type="term" value="F:RNA binding"/>
    <property type="evidence" value="ECO:0007669"/>
    <property type="project" value="UniProtKB-KW"/>
</dbReference>
<dbReference type="InterPro" id="IPR020103">
    <property type="entry name" value="PsdUridine_synth_cat_dom_sf"/>
</dbReference>
<dbReference type="AlphaFoldDB" id="A0AA45C635"/>
<sequence>MRLDKYLSNSKIGSRSEVKILIKKGKIKINDSIIKSPSYKVNKNDIVKYENEKIMAYDNIYIMLNKPKGYLSANKDSNIPVVLDLIDHPFKDDLSIAGRLDVDVNGLLILSNDGNYIHKIISPKKEVYKTYIIKTKEEIEDEKLKMLMEPMDLGDFITKKSIAKKLDSNTIELKITEGKYHQVKRMIKKIDLTLTDLKRTQIGSLKLTIEEGAYKEMSKEEALLAIRGE</sequence>
<dbReference type="InterPro" id="IPR042092">
    <property type="entry name" value="PsdUridine_s_RsuA/RluB/E/F_cat"/>
</dbReference>
<dbReference type="Proteomes" id="UP000245921">
    <property type="component" value="Unassembled WGS sequence"/>
</dbReference>
<dbReference type="EMBL" id="QGGI01000012">
    <property type="protein sequence ID" value="PWJ90558.1"/>
    <property type="molecule type" value="Genomic_DNA"/>
</dbReference>
<keyword evidence="2" id="KW-0694">RNA-binding</keyword>
<dbReference type="PROSITE" id="PS50889">
    <property type="entry name" value="S4"/>
    <property type="match status" value="1"/>
</dbReference>
<keyword evidence="5" id="KW-1185">Reference proteome</keyword>
<dbReference type="Gene3D" id="3.30.70.580">
    <property type="entry name" value="Pseudouridine synthase I, catalytic domain, N-terminal subdomain"/>
    <property type="match status" value="1"/>
</dbReference>
<dbReference type="RefSeq" id="WP_109605136.1">
    <property type="nucleotide sequence ID" value="NZ_QGGI01000012.1"/>
</dbReference>
<evidence type="ECO:0000313" key="4">
    <source>
        <dbReference type="EMBL" id="PWJ90558.1"/>
    </source>
</evidence>
<dbReference type="PANTHER" id="PTHR47683:SF4">
    <property type="entry name" value="PSEUDOURIDINE SYNTHASE"/>
    <property type="match status" value="1"/>
</dbReference>
<comment type="caution">
    <text evidence="4">The sequence shown here is derived from an EMBL/GenBank/DDBJ whole genome shotgun (WGS) entry which is preliminary data.</text>
</comment>
<dbReference type="Gene3D" id="3.10.290.10">
    <property type="entry name" value="RNA-binding S4 domain"/>
    <property type="match status" value="1"/>
</dbReference>
<name>A0AA45C635_9BACT</name>
<dbReference type="Pfam" id="PF01479">
    <property type="entry name" value="S4"/>
    <property type="match status" value="1"/>
</dbReference>
<dbReference type="SUPFAM" id="SSF55120">
    <property type="entry name" value="Pseudouridine synthase"/>
    <property type="match status" value="1"/>
</dbReference>
<accession>A0AA45C635</accession>
<dbReference type="InterPro" id="IPR002942">
    <property type="entry name" value="S4_RNA-bd"/>
</dbReference>
<dbReference type="GO" id="GO:0000455">
    <property type="term" value="P:enzyme-directed rRNA pseudouridine synthesis"/>
    <property type="evidence" value="ECO:0007669"/>
    <property type="project" value="UniProtKB-ARBA"/>
</dbReference>
<dbReference type="InterPro" id="IPR006145">
    <property type="entry name" value="PsdUridine_synth_RsuA/RluA"/>
</dbReference>
<reference evidence="4 5" key="1">
    <citation type="submission" date="2018-05" db="EMBL/GenBank/DDBJ databases">
        <title>Genomic Encyclopedia of Type Strains, Phase IV (KMG-IV): sequencing the most valuable type-strain genomes for metagenomic binning, comparative biology and taxonomic classification.</title>
        <authorList>
            <person name="Goeker M."/>
        </authorList>
    </citation>
    <scope>NUCLEOTIDE SEQUENCE [LARGE SCALE GENOMIC DNA]</scope>
    <source>
        <strain evidence="4 5">DSM 24906</strain>
    </source>
</reference>